<evidence type="ECO:0000256" key="3">
    <source>
        <dbReference type="ARBA" id="ARBA00022989"/>
    </source>
</evidence>
<organism evidence="6 7">
    <name type="scientific">Alteribacillus bidgolensis</name>
    <dbReference type="NCBI Taxonomy" id="930129"/>
    <lineage>
        <taxon>Bacteria</taxon>
        <taxon>Bacillati</taxon>
        <taxon>Bacillota</taxon>
        <taxon>Bacilli</taxon>
        <taxon>Bacillales</taxon>
        <taxon>Bacillaceae</taxon>
        <taxon>Alteribacillus</taxon>
    </lineage>
</organism>
<dbReference type="GO" id="GO:0009403">
    <property type="term" value="P:toxin biosynthetic process"/>
    <property type="evidence" value="ECO:0007669"/>
    <property type="project" value="InterPro"/>
</dbReference>
<keyword evidence="2 5" id="KW-0812">Transmembrane</keyword>
<keyword evidence="4 5" id="KW-0472">Membrane</keyword>
<dbReference type="RefSeq" id="WP_170031921.1">
    <property type="nucleotide sequence ID" value="NZ_FNDU01000004.1"/>
</dbReference>
<dbReference type="GO" id="GO:0016020">
    <property type="term" value="C:membrane"/>
    <property type="evidence" value="ECO:0007669"/>
    <property type="project" value="UniProtKB-SubCell"/>
</dbReference>
<feature type="transmembrane region" description="Helical" evidence="5">
    <location>
        <begin position="30"/>
        <end position="47"/>
    </location>
</feature>
<dbReference type="PANTHER" id="PTHR37306">
    <property type="entry name" value="COLICIN V PRODUCTION PROTEIN"/>
    <property type="match status" value="1"/>
</dbReference>
<keyword evidence="3 5" id="KW-1133">Transmembrane helix</keyword>
<dbReference type="AlphaFoldDB" id="A0A1G8HCQ2"/>
<dbReference type="InterPro" id="IPR003825">
    <property type="entry name" value="Colicin-V_CvpA"/>
</dbReference>
<dbReference type="PANTHER" id="PTHR37306:SF1">
    <property type="entry name" value="COLICIN V PRODUCTION PROTEIN"/>
    <property type="match status" value="1"/>
</dbReference>
<protein>
    <submittedName>
        <fullName evidence="6">Uncharacterized membrane protein, required for colicin V production</fullName>
    </submittedName>
</protein>
<dbReference type="STRING" id="930129.SAMN05216352_104199"/>
<feature type="transmembrane region" description="Helical" evidence="5">
    <location>
        <begin position="109"/>
        <end position="132"/>
    </location>
</feature>
<feature type="transmembrane region" description="Helical" evidence="5">
    <location>
        <begin position="6"/>
        <end position="23"/>
    </location>
</feature>
<evidence type="ECO:0000313" key="7">
    <source>
        <dbReference type="Proteomes" id="UP000199017"/>
    </source>
</evidence>
<comment type="subcellular location">
    <subcellularLocation>
        <location evidence="1">Membrane</location>
        <topology evidence="1">Multi-pass membrane protein</topology>
    </subcellularLocation>
</comment>
<evidence type="ECO:0000256" key="1">
    <source>
        <dbReference type="ARBA" id="ARBA00004141"/>
    </source>
</evidence>
<keyword evidence="7" id="KW-1185">Reference proteome</keyword>
<name>A0A1G8HCQ2_9BACI</name>
<evidence type="ECO:0000256" key="2">
    <source>
        <dbReference type="ARBA" id="ARBA00022692"/>
    </source>
</evidence>
<feature type="transmembrane region" description="Helical" evidence="5">
    <location>
        <begin position="67"/>
        <end position="89"/>
    </location>
</feature>
<evidence type="ECO:0000256" key="4">
    <source>
        <dbReference type="ARBA" id="ARBA00023136"/>
    </source>
</evidence>
<sequence length="161" mass="17701">MLVNIIIILLLIGSFFIGLRQGFVSKFVRLSSFLLAIAAGFFFYSSAASWLHTWVPYPEFLGAGLGGIFYTLIGFFTVLIVTNLIVLWLGRILQVFASLPILRTINKGLGGVFGVVKTYVVILILLIGVSFFPVESVQTAIDSSSVATIMMENTPFISDFY</sequence>
<gene>
    <name evidence="6" type="ORF">SAMN05216352_104199</name>
</gene>
<dbReference type="EMBL" id="FNDU01000004">
    <property type="protein sequence ID" value="SDI04270.1"/>
    <property type="molecule type" value="Genomic_DNA"/>
</dbReference>
<reference evidence="6 7" key="1">
    <citation type="submission" date="2016-10" db="EMBL/GenBank/DDBJ databases">
        <authorList>
            <person name="de Groot N.N."/>
        </authorList>
    </citation>
    <scope>NUCLEOTIDE SEQUENCE [LARGE SCALE GENOMIC DNA]</scope>
    <source>
        <strain evidence="7">P4B,CCM 7963,CECT 7998,DSM 25260,IBRC-M 10614,KCTC 13821</strain>
    </source>
</reference>
<evidence type="ECO:0000256" key="5">
    <source>
        <dbReference type="SAM" id="Phobius"/>
    </source>
</evidence>
<evidence type="ECO:0000313" key="6">
    <source>
        <dbReference type="EMBL" id="SDI04270.1"/>
    </source>
</evidence>
<accession>A0A1G8HCQ2</accession>
<dbReference type="Proteomes" id="UP000199017">
    <property type="component" value="Unassembled WGS sequence"/>
</dbReference>
<proteinExistence type="predicted"/>
<dbReference type="Pfam" id="PF02674">
    <property type="entry name" value="Colicin_V"/>
    <property type="match status" value="1"/>
</dbReference>